<dbReference type="Pfam" id="PF13365">
    <property type="entry name" value="Trypsin_2"/>
    <property type="match status" value="1"/>
</dbReference>
<evidence type="ECO:0000313" key="7">
    <source>
        <dbReference type="Proteomes" id="UP000242133"/>
    </source>
</evidence>
<dbReference type="Pfam" id="PF07007">
    <property type="entry name" value="LprI"/>
    <property type="match status" value="1"/>
</dbReference>
<dbReference type="InterPro" id="IPR009003">
    <property type="entry name" value="Peptidase_S1_PA"/>
</dbReference>
<dbReference type="PANTHER" id="PTHR43343:SF3">
    <property type="entry name" value="PROTEASE DO-LIKE 8, CHLOROPLASTIC"/>
    <property type="match status" value="1"/>
</dbReference>
<comment type="similarity">
    <text evidence="1">Belongs to the peptidase S1C family.</text>
</comment>
<feature type="domain" description="Lysozyme inhibitor LprI-like N-terminal" evidence="5">
    <location>
        <begin position="27"/>
        <end position="102"/>
    </location>
</feature>
<dbReference type="InterPro" id="IPR009739">
    <property type="entry name" value="LprI-like_N"/>
</dbReference>
<dbReference type="Gene3D" id="2.40.10.10">
    <property type="entry name" value="Trypsin-like serine proteases"/>
    <property type="match status" value="2"/>
</dbReference>
<organism evidence="6 7">
    <name type="scientific">Marinobacterium halophilum</name>
    <dbReference type="NCBI Taxonomy" id="267374"/>
    <lineage>
        <taxon>Bacteria</taxon>
        <taxon>Pseudomonadati</taxon>
        <taxon>Pseudomonadota</taxon>
        <taxon>Gammaproteobacteria</taxon>
        <taxon>Oceanospirillales</taxon>
        <taxon>Oceanospirillaceae</taxon>
        <taxon>Marinobacterium</taxon>
    </lineage>
</organism>
<evidence type="ECO:0000313" key="6">
    <source>
        <dbReference type="EMBL" id="PSL12239.1"/>
    </source>
</evidence>
<keyword evidence="4" id="KW-0732">Signal</keyword>
<dbReference type="AlphaFoldDB" id="A0A2P8ERX7"/>
<dbReference type="EMBL" id="PYGI01000019">
    <property type="protein sequence ID" value="PSL12239.1"/>
    <property type="molecule type" value="Genomic_DNA"/>
</dbReference>
<dbReference type="GO" id="GO:0004252">
    <property type="term" value="F:serine-type endopeptidase activity"/>
    <property type="evidence" value="ECO:0007669"/>
    <property type="project" value="InterPro"/>
</dbReference>
<dbReference type="InterPro" id="IPR043504">
    <property type="entry name" value="Peptidase_S1_PA_chymotrypsin"/>
</dbReference>
<feature type="signal peptide" evidence="4">
    <location>
        <begin position="1"/>
        <end position="23"/>
    </location>
</feature>
<feature type="chain" id="PRO_5015158126" evidence="4">
    <location>
        <begin position="24"/>
        <end position="322"/>
    </location>
</feature>
<comment type="caution">
    <text evidence="6">The sequence shown here is derived from an EMBL/GenBank/DDBJ whole genome shotgun (WGS) entry which is preliminary data.</text>
</comment>
<keyword evidence="7" id="KW-1185">Reference proteome</keyword>
<dbReference type="Gene3D" id="1.20.1270.180">
    <property type="match status" value="1"/>
</dbReference>
<dbReference type="InterPro" id="IPR001940">
    <property type="entry name" value="Peptidase_S1C"/>
</dbReference>
<keyword evidence="2" id="KW-0645">Protease</keyword>
<dbReference type="Proteomes" id="UP000242133">
    <property type="component" value="Unassembled WGS sequence"/>
</dbReference>
<evidence type="ECO:0000256" key="2">
    <source>
        <dbReference type="ARBA" id="ARBA00022670"/>
    </source>
</evidence>
<dbReference type="InterPro" id="IPR051201">
    <property type="entry name" value="Chloro_Bact_Ser_Proteases"/>
</dbReference>
<evidence type="ECO:0000256" key="3">
    <source>
        <dbReference type="ARBA" id="ARBA00022801"/>
    </source>
</evidence>
<dbReference type="SUPFAM" id="SSF50494">
    <property type="entry name" value="Trypsin-like serine proteases"/>
    <property type="match status" value="1"/>
</dbReference>
<dbReference type="PROSITE" id="PS51257">
    <property type="entry name" value="PROKAR_LIPOPROTEIN"/>
    <property type="match status" value="1"/>
</dbReference>
<gene>
    <name evidence="6" type="ORF">CLV44_11974</name>
</gene>
<proteinExistence type="inferred from homology"/>
<keyword evidence="3" id="KW-0378">Hydrolase</keyword>
<evidence type="ECO:0000256" key="4">
    <source>
        <dbReference type="SAM" id="SignalP"/>
    </source>
</evidence>
<protein>
    <submittedName>
        <fullName evidence="6">Uncharacterized protein DUF1311</fullName>
    </submittedName>
</protein>
<sequence>MKPFIVALGTTIILASSCGIAYAIDCSRARTVPEVAICSNPTLKAFDDYLAEAYSNVRSIVPVDVFGDVRRSQIEWINNRDAKCGGDVSCLIRETQQRTAALNGFVQSYIEKLRLALLGDQMGESQQITTSETPSNQPLNPQDIYTKAAKSVVVVIAFNERQDDISQGSGVVIARNTVATNCHVLESADTAVVLFKGEPYKAVSVVGDRELDYCILYTSNLPARVADTAERSTVTPGQRVYSIGSPRGLDLTIAEGLVSGLRSQDGMPLPLIQTSAAISPGSSGGGLFDEFGRVIGITTFLLEDSQSINFALPIALSNVVSR</sequence>
<dbReference type="PANTHER" id="PTHR43343">
    <property type="entry name" value="PEPTIDASE S12"/>
    <property type="match status" value="1"/>
</dbReference>
<reference evidence="6 7" key="1">
    <citation type="submission" date="2018-03" db="EMBL/GenBank/DDBJ databases">
        <title>Genomic Encyclopedia of Archaeal and Bacterial Type Strains, Phase II (KMG-II): from individual species to whole genera.</title>
        <authorList>
            <person name="Goeker M."/>
        </authorList>
    </citation>
    <scope>NUCLEOTIDE SEQUENCE [LARGE SCALE GENOMIC DNA]</scope>
    <source>
        <strain evidence="6 7">DSM 17586</strain>
    </source>
</reference>
<dbReference type="GO" id="GO:0006508">
    <property type="term" value="P:proteolysis"/>
    <property type="evidence" value="ECO:0007669"/>
    <property type="project" value="UniProtKB-KW"/>
</dbReference>
<accession>A0A2P8ERX7</accession>
<dbReference type="PRINTS" id="PR00834">
    <property type="entry name" value="PROTEASES2C"/>
</dbReference>
<evidence type="ECO:0000256" key="1">
    <source>
        <dbReference type="ARBA" id="ARBA00010541"/>
    </source>
</evidence>
<evidence type="ECO:0000259" key="5">
    <source>
        <dbReference type="Pfam" id="PF07007"/>
    </source>
</evidence>
<name>A0A2P8ERX7_9GAMM</name>